<dbReference type="GO" id="GO:0061605">
    <property type="term" value="F:molybdopterin-synthase adenylyltransferase activity"/>
    <property type="evidence" value="ECO:0007669"/>
    <property type="project" value="UniProtKB-EC"/>
</dbReference>
<name>A0A381FQT4_9FLAO</name>
<accession>A0A381FQT4</accession>
<dbReference type="GO" id="GO:0008641">
    <property type="term" value="F:ubiquitin-like modifier activating enzyme activity"/>
    <property type="evidence" value="ECO:0007669"/>
    <property type="project" value="InterPro"/>
</dbReference>
<proteinExistence type="predicted"/>
<reference evidence="2 3" key="1">
    <citation type="submission" date="2018-06" db="EMBL/GenBank/DDBJ databases">
        <authorList>
            <consortium name="Pathogen Informatics"/>
            <person name="Doyle S."/>
        </authorList>
    </citation>
    <scope>NUCLEOTIDE SEQUENCE [LARGE SCALE GENOMIC DNA]</scope>
    <source>
        <strain evidence="2 3">NCTC13532</strain>
    </source>
</reference>
<dbReference type="PANTHER" id="PTHR43267:SF1">
    <property type="entry name" value="TRNA THREONYLCARBAMOYLADENOSINE DEHYDRATASE"/>
    <property type="match status" value="1"/>
</dbReference>
<gene>
    <name evidence="2" type="primary">moeB_2</name>
    <name evidence="2" type="ORF">NCTC13532_04576</name>
</gene>
<dbReference type="Pfam" id="PF00899">
    <property type="entry name" value="ThiF"/>
    <property type="match status" value="1"/>
</dbReference>
<dbReference type="InterPro" id="IPR045886">
    <property type="entry name" value="ThiF/MoeB/HesA"/>
</dbReference>
<keyword evidence="2" id="KW-0548">Nucleotidyltransferase</keyword>
<dbReference type="GO" id="GO:0061503">
    <property type="term" value="F:tRNA threonylcarbamoyladenosine dehydratase"/>
    <property type="evidence" value="ECO:0007669"/>
    <property type="project" value="TreeGrafter"/>
</dbReference>
<protein>
    <submittedName>
        <fullName evidence="2">Molybdopterin-synthase adenylyltransferase</fullName>
        <ecNumber evidence="2">2.7.7.80</ecNumber>
    </submittedName>
</protein>
<feature type="domain" description="THIF-type NAD/FAD binding fold" evidence="1">
    <location>
        <begin position="5"/>
        <end position="233"/>
    </location>
</feature>
<dbReference type="SUPFAM" id="SSF69572">
    <property type="entry name" value="Activating enzymes of the ubiquitin-like proteins"/>
    <property type="match status" value="1"/>
</dbReference>
<dbReference type="EMBL" id="UFVR01000004">
    <property type="protein sequence ID" value="SUX48965.1"/>
    <property type="molecule type" value="Genomic_DNA"/>
</dbReference>
<dbReference type="PANTHER" id="PTHR43267">
    <property type="entry name" value="TRNA THREONYLCARBAMOYLADENOSINE DEHYDRATASE"/>
    <property type="match status" value="1"/>
</dbReference>
<dbReference type="EC" id="2.7.7.80" evidence="2"/>
<dbReference type="Proteomes" id="UP000254282">
    <property type="component" value="Unassembled WGS sequence"/>
</dbReference>
<dbReference type="Gene3D" id="3.40.50.720">
    <property type="entry name" value="NAD(P)-binding Rossmann-like Domain"/>
    <property type="match status" value="1"/>
</dbReference>
<sequence>MSDIYSRNRLYVNTEEQELIKKTPILIAGCGIGSNIAECALRFGFENLTLVDGDIVEQSNLNRQNYTNKSISEYKAETLYKRLKDINPEAQIKYASQYINEANLSSITDGHEIAINALDFSSNLPLKFDKVCQDKNMHILHPYNLGWGGLVTVIAPSSLPLESISLDKSFNELKVVEYVANYYRFWNKPIDWLEKIIQDYKNEKEVISPPQLSIASTIVAGMSTHLLFKIATFKPFKKFPEFYLNSLSLDE</sequence>
<dbReference type="InterPro" id="IPR000594">
    <property type="entry name" value="ThiF_NAD_FAD-bd"/>
</dbReference>
<dbReference type="GO" id="GO:0061504">
    <property type="term" value="P:cyclic threonylcarbamoyladenosine biosynthetic process"/>
    <property type="evidence" value="ECO:0007669"/>
    <property type="project" value="TreeGrafter"/>
</dbReference>
<dbReference type="RefSeq" id="WP_115621931.1">
    <property type="nucleotide sequence ID" value="NZ_UFVR01000004.1"/>
</dbReference>
<evidence type="ECO:0000259" key="1">
    <source>
        <dbReference type="Pfam" id="PF00899"/>
    </source>
</evidence>
<dbReference type="CDD" id="cd01483">
    <property type="entry name" value="E1_enzyme_family"/>
    <property type="match status" value="1"/>
</dbReference>
<dbReference type="InterPro" id="IPR035985">
    <property type="entry name" value="Ubiquitin-activating_enz"/>
</dbReference>
<evidence type="ECO:0000313" key="2">
    <source>
        <dbReference type="EMBL" id="SUX48965.1"/>
    </source>
</evidence>
<evidence type="ECO:0000313" key="3">
    <source>
        <dbReference type="Proteomes" id="UP000254282"/>
    </source>
</evidence>
<dbReference type="AlphaFoldDB" id="A0A381FQT4"/>
<keyword evidence="2" id="KW-0808">Transferase</keyword>
<organism evidence="2 3">
    <name type="scientific">Chryseobacterium indoltheticum</name>
    <dbReference type="NCBI Taxonomy" id="254"/>
    <lineage>
        <taxon>Bacteria</taxon>
        <taxon>Pseudomonadati</taxon>
        <taxon>Bacteroidota</taxon>
        <taxon>Flavobacteriia</taxon>
        <taxon>Flavobacteriales</taxon>
        <taxon>Weeksellaceae</taxon>
        <taxon>Chryseobacterium group</taxon>
        <taxon>Chryseobacterium</taxon>
    </lineage>
</organism>